<keyword evidence="2" id="KW-1185">Reference proteome</keyword>
<evidence type="ECO:0000313" key="1">
    <source>
        <dbReference type="EMBL" id="CAE7232183.1"/>
    </source>
</evidence>
<comment type="caution">
    <text evidence="1">The sequence shown here is derived from an EMBL/GenBank/DDBJ whole genome shotgun (WGS) entry which is preliminary data.</text>
</comment>
<dbReference type="Proteomes" id="UP000649617">
    <property type="component" value="Unassembled WGS sequence"/>
</dbReference>
<dbReference type="AlphaFoldDB" id="A0A812KR34"/>
<proteinExistence type="predicted"/>
<organism evidence="1 2">
    <name type="scientific">Symbiodinium pilosum</name>
    <name type="common">Dinoflagellate</name>
    <dbReference type="NCBI Taxonomy" id="2952"/>
    <lineage>
        <taxon>Eukaryota</taxon>
        <taxon>Sar</taxon>
        <taxon>Alveolata</taxon>
        <taxon>Dinophyceae</taxon>
        <taxon>Suessiales</taxon>
        <taxon>Symbiodiniaceae</taxon>
        <taxon>Symbiodinium</taxon>
    </lineage>
</organism>
<accession>A0A812KR34</accession>
<reference evidence="1" key="1">
    <citation type="submission" date="2021-02" db="EMBL/GenBank/DDBJ databases">
        <authorList>
            <person name="Dougan E. K."/>
            <person name="Rhodes N."/>
            <person name="Thang M."/>
            <person name="Chan C."/>
        </authorList>
    </citation>
    <scope>NUCLEOTIDE SEQUENCE</scope>
</reference>
<dbReference type="EMBL" id="CAJNIZ010004402">
    <property type="protein sequence ID" value="CAE7232183.1"/>
    <property type="molecule type" value="Genomic_DNA"/>
</dbReference>
<sequence length="96" mass="10363">HALRWQHGFPLCQQQLLHNGMSLADATPLDGPMGIQLVLMSLTTVELRLAASQELEDVCKDGHIEVARLLLEAGTDDDGEHGARDAGLRHAALMGN</sequence>
<evidence type="ECO:0000313" key="2">
    <source>
        <dbReference type="Proteomes" id="UP000649617"/>
    </source>
</evidence>
<gene>
    <name evidence="1" type="primary">ANKRD17</name>
    <name evidence="1" type="ORF">SPIL2461_LOCUS3592</name>
</gene>
<protein>
    <submittedName>
        <fullName evidence="1">ANKRD17 protein</fullName>
    </submittedName>
</protein>
<feature type="non-terminal residue" evidence="1">
    <location>
        <position position="96"/>
    </location>
</feature>
<dbReference type="OrthoDB" id="437729at2759"/>
<name>A0A812KR34_SYMPI</name>
<feature type="non-terminal residue" evidence="1">
    <location>
        <position position="1"/>
    </location>
</feature>